<dbReference type="InterPro" id="IPR010499">
    <property type="entry name" value="AraC_E-bd"/>
</dbReference>
<dbReference type="STRING" id="1028.SAMN05661096_01250"/>
<dbReference type="SUPFAM" id="SSF55136">
    <property type="entry name" value="Probable bacterial effector-binding domain"/>
    <property type="match status" value="1"/>
</dbReference>
<sequence>MQKTRINPIKLIGITVRTTNENNQAATDIPELWQRFMGEGIMEKISNKLDSTVYSVYMDYEGDYTKPYTTMLGCEVSDFGNIPEGLEARTFESGYYLKSSVRGNLKKGIVIDHWKKIWNTEIERAYTADFEVYGEKAQNPMDAEVEFYLALKE</sequence>
<dbReference type="InterPro" id="IPR053182">
    <property type="entry name" value="YobU-like_regulator"/>
</dbReference>
<dbReference type="OrthoDB" id="9801008at2"/>
<dbReference type="Gene3D" id="3.20.80.10">
    <property type="entry name" value="Regulatory factor, effector binding domain"/>
    <property type="match status" value="1"/>
</dbReference>
<name>A0A1X7J3S3_9BACT</name>
<dbReference type="GO" id="GO:0003677">
    <property type="term" value="F:DNA binding"/>
    <property type="evidence" value="ECO:0007669"/>
    <property type="project" value="UniProtKB-KW"/>
</dbReference>
<evidence type="ECO:0000313" key="2">
    <source>
        <dbReference type="EMBL" id="SMG21965.1"/>
    </source>
</evidence>
<dbReference type="Pfam" id="PF14526">
    <property type="entry name" value="Cass2"/>
    <property type="match status" value="1"/>
</dbReference>
<organism evidence="2 3">
    <name type="scientific">Marivirga sericea</name>
    <dbReference type="NCBI Taxonomy" id="1028"/>
    <lineage>
        <taxon>Bacteria</taxon>
        <taxon>Pseudomonadati</taxon>
        <taxon>Bacteroidota</taxon>
        <taxon>Cytophagia</taxon>
        <taxon>Cytophagales</taxon>
        <taxon>Marivirgaceae</taxon>
        <taxon>Marivirga</taxon>
    </lineage>
</organism>
<gene>
    <name evidence="2" type="ORF">SAMN05661096_01250</name>
</gene>
<dbReference type="Proteomes" id="UP000193804">
    <property type="component" value="Unassembled WGS sequence"/>
</dbReference>
<protein>
    <submittedName>
        <fullName evidence="2">Predicted transcriptional regulator YdeE, contains AraC-type DNA-binding domain</fullName>
    </submittedName>
</protein>
<feature type="domain" description="AraC effector-binding" evidence="1">
    <location>
        <begin position="1"/>
        <end position="152"/>
    </location>
</feature>
<keyword evidence="2" id="KW-0238">DNA-binding</keyword>
<dbReference type="InterPro" id="IPR029441">
    <property type="entry name" value="Cass2"/>
</dbReference>
<dbReference type="InterPro" id="IPR011256">
    <property type="entry name" value="Reg_factor_effector_dom_sf"/>
</dbReference>
<dbReference type="RefSeq" id="WP_085516216.1">
    <property type="nucleotide sequence ID" value="NZ_FXAW01000002.1"/>
</dbReference>
<evidence type="ECO:0000259" key="1">
    <source>
        <dbReference type="SMART" id="SM00871"/>
    </source>
</evidence>
<proteinExistence type="predicted"/>
<dbReference type="EMBL" id="FXAW01000002">
    <property type="protein sequence ID" value="SMG21965.1"/>
    <property type="molecule type" value="Genomic_DNA"/>
</dbReference>
<dbReference type="AlphaFoldDB" id="A0A1X7J3S3"/>
<keyword evidence="3" id="KW-1185">Reference proteome</keyword>
<dbReference type="PANTHER" id="PTHR36444:SF2">
    <property type="entry name" value="TRANSCRIPTIONAL REGULATOR PROTEIN YOBU-RELATED"/>
    <property type="match status" value="1"/>
</dbReference>
<reference evidence="3" key="1">
    <citation type="submission" date="2017-04" db="EMBL/GenBank/DDBJ databases">
        <authorList>
            <person name="Varghese N."/>
            <person name="Submissions S."/>
        </authorList>
    </citation>
    <scope>NUCLEOTIDE SEQUENCE [LARGE SCALE GENOMIC DNA]</scope>
    <source>
        <strain evidence="3">DSM 4125</strain>
    </source>
</reference>
<evidence type="ECO:0000313" key="3">
    <source>
        <dbReference type="Proteomes" id="UP000193804"/>
    </source>
</evidence>
<dbReference type="SMART" id="SM00871">
    <property type="entry name" value="AraC_E_bind"/>
    <property type="match status" value="1"/>
</dbReference>
<accession>A0A1X7J3S3</accession>
<dbReference type="PANTHER" id="PTHR36444">
    <property type="entry name" value="TRANSCRIPTIONAL REGULATOR PROTEIN YOBU-RELATED"/>
    <property type="match status" value="1"/>
</dbReference>